<protein>
    <submittedName>
        <fullName evidence="2">Uncharacterized protein</fullName>
    </submittedName>
</protein>
<evidence type="ECO:0000256" key="1">
    <source>
        <dbReference type="SAM" id="MobiDB-lite"/>
    </source>
</evidence>
<sequence length="85" mass="9451">MENNDEDGNCNGAIGRVIGNNNDTNDADEDNGHADVYTLDGSGNLLGLLTRVKHGHMTEIKPLNRVRRYFPMSLCPSRHVAWEDL</sequence>
<proteinExistence type="predicted"/>
<dbReference type="EMBL" id="CAAALY010250846">
    <property type="protein sequence ID" value="VEL35860.1"/>
    <property type="molecule type" value="Genomic_DNA"/>
</dbReference>
<accession>A0A3S5AFQ1</accession>
<reference evidence="2" key="1">
    <citation type="submission" date="2018-11" db="EMBL/GenBank/DDBJ databases">
        <authorList>
            <consortium name="Pathogen Informatics"/>
        </authorList>
    </citation>
    <scope>NUCLEOTIDE SEQUENCE</scope>
</reference>
<feature type="region of interest" description="Disordered" evidence="1">
    <location>
        <begin position="1"/>
        <end position="31"/>
    </location>
</feature>
<gene>
    <name evidence="2" type="ORF">PXEA_LOCUS29300</name>
</gene>
<keyword evidence="3" id="KW-1185">Reference proteome</keyword>
<evidence type="ECO:0000313" key="2">
    <source>
        <dbReference type="EMBL" id="VEL35860.1"/>
    </source>
</evidence>
<dbReference type="AlphaFoldDB" id="A0A3S5AFQ1"/>
<comment type="caution">
    <text evidence="2">The sequence shown here is derived from an EMBL/GenBank/DDBJ whole genome shotgun (WGS) entry which is preliminary data.</text>
</comment>
<name>A0A3S5AFQ1_9PLAT</name>
<dbReference type="Proteomes" id="UP000784294">
    <property type="component" value="Unassembled WGS sequence"/>
</dbReference>
<evidence type="ECO:0000313" key="3">
    <source>
        <dbReference type="Proteomes" id="UP000784294"/>
    </source>
</evidence>
<organism evidence="2 3">
    <name type="scientific">Protopolystoma xenopodis</name>
    <dbReference type="NCBI Taxonomy" id="117903"/>
    <lineage>
        <taxon>Eukaryota</taxon>
        <taxon>Metazoa</taxon>
        <taxon>Spiralia</taxon>
        <taxon>Lophotrochozoa</taxon>
        <taxon>Platyhelminthes</taxon>
        <taxon>Monogenea</taxon>
        <taxon>Polyopisthocotylea</taxon>
        <taxon>Polystomatidea</taxon>
        <taxon>Polystomatidae</taxon>
        <taxon>Protopolystoma</taxon>
    </lineage>
</organism>